<dbReference type="GO" id="GO:0006874">
    <property type="term" value="P:intracellular calcium ion homeostasis"/>
    <property type="evidence" value="ECO:0007669"/>
    <property type="project" value="InterPro"/>
</dbReference>
<reference evidence="9 10" key="2">
    <citation type="submission" date="2018-11" db="EMBL/GenBank/DDBJ databases">
        <authorList>
            <consortium name="Pathogen Informatics"/>
        </authorList>
    </citation>
    <scope>NUCLEOTIDE SEQUENCE [LARGE SCALE GENOMIC DNA]</scope>
    <source>
        <strain evidence="9">Dakar</strain>
        <strain evidence="10">Dakar, Senegal</strain>
    </source>
</reference>
<keyword evidence="4 6" id="KW-0472">Membrane</keyword>
<dbReference type="Pfam" id="PF00520">
    <property type="entry name" value="Ion_trans"/>
    <property type="match status" value="1"/>
</dbReference>
<evidence type="ECO:0000256" key="3">
    <source>
        <dbReference type="ARBA" id="ARBA00022989"/>
    </source>
</evidence>
<feature type="domain" description="Ryanodine Receptor TM 4-6" evidence="8">
    <location>
        <begin position="87"/>
        <end position="139"/>
    </location>
</feature>
<dbReference type="EMBL" id="UZAK01032310">
    <property type="protein sequence ID" value="VDP25796.1"/>
    <property type="molecule type" value="Genomic_DNA"/>
</dbReference>
<accession>A0A183JX81</accession>
<evidence type="ECO:0000256" key="6">
    <source>
        <dbReference type="SAM" id="Phobius"/>
    </source>
</evidence>
<proteinExistence type="predicted"/>
<dbReference type="GO" id="GO:0042383">
    <property type="term" value="C:sarcolemma"/>
    <property type="evidence" value="ECO:0007669"/>
    <property type="project" value="TreeGrafter"/>
</dbReference>
<dbReference type="AlphaFoldDB" id="A0A183JX81"/>
<evidence type="ECO:0000256" key="1">
    <source>
        <dbReference type="ARBA" id="ARBA00004141"/>
    </source>
</evidence>
<dbReference type="InterPro" id="IPR009460">
    <property type="entry name" value="Ryanrecept_TM4-6"/>
</dbReference>
<feature type="domain" description="Ion transport" evidence="7">
    <location>
        <begin position="246"/>
        <end position="314"/>
    </location>
</feature>
<name>A0A183JX81_9TREM</name>
<evidence type="ECO:0000313" key="9">
    <source>
        <dbReference type="EMBL" id="VDP25796.1"/>
    </source>
</evidence>
<gene>
    <name evidence="9" type="ORF">SCUD_LOCUS7326</name>
</gene>
<feature type="transmembrane region" description="Helical" evidence="6">
    <location>
        <begin position="107"/>
        <end position="133"/>
    </location>
</feature>
<keyword evidence="3 6" id="KW-1133">Transmembrane helix</keyword>
<dbReference type="GO" id="GO:0005790">
    <property type="term" value="C:smooth endoplasmic reticulum"/>
    <property type="evidence" value="ECO:0007669"/>
    <property type="project" value="TreeGrafter"/>
</dbReference>
<sequence>MNYFSFESAKPSGNWKNNNNNIASPNYLTSPNLKKISTSSSAPPGTRVPTNVMDTSSPASPTVNQISPNALGDEDAIGNELGGNDSIDTDTDEELVEWVSSGDTSSYIGPLIATLAAVHSILSFSTLVAYYYLKVPLVIFKREKEICRMLEFEGMWISSQPAEDNLRAHWDKLVLSTPSFPQMYWDKFVKKKVRNKYSIQYDYDEITRLLGMDKVSSDTETGGTSLSKFFGGIDIQYLVWKWGVVFTDICFIFHLHTGLRAGGGIGDEIEAPDGDESENYRILFDLTFFFFVIIILLAIIQGLIIDAFGDLRDQLEQVKEDLESKCFICGIGKEYFDKIPHGFEQHVEKEHNFANYMYFLMHIINKPDTEYTGQETYVWELYQQRCWDFFPIGDCFRKQYEEELQPK</sequence>
<evidence type="ECO:0000313" key="11">
    <source>
        <dbReference type="WBParaSite" id="SCUD_0000732601-mRNA-1"/>
    </source>
</evidence>
<dbReference type="GO" id="GO:0005219">
    <property type="term" value="F:ryanodine-sensitive calcium-release channel activity"/>
    <property type="evidence" value="ECO:0007669"/>
    <property type="project" value="InterPro"/>
</dbReference>
<dbReference type="STRING" id="6186.A0A183JX81"/>
<dbReference type="PANTHER" id="PTHR46399:SF8">
    <property type="entry name" value="B30.2_SPRY DOMAIN-CONTAINING PROTEIN"/>
    <property type="match status" value="1"/>
</dbReference>
<dbReference type="PANTHER" id="PTHR46399">
    <property type="entry name" value="B30.2/SPRY DOMAIN-CONTAINING PROTEIN"/>
    <property type="match status" value="1"/>
</dbReference>
<dbReference type="GO" id="GO:0033017">
    <property type="term" value="C:sarcoplasmic reticulum membrane"/>
    <property type="evidence" value="ECO:0007669"/>
    <property type="project" value="TreeGrafter"/>
</dbReference>
<evidence type="ECO:0000259" key="7">
    <source>
        <dbReference type="Pfam" id="PF00520"/>
    </source>
</evidence>
<protein>
    <submittedName>
        <fullName evidence="11">RR_TM4-6 domain-containing protein</fullName>
    </submittedName>
</protein>
<dbReference type="WBParaSite" id="SCUD_0000732601-mRNA-1">
    <property type="protein sequence ID" value="SCUD_0000732601-mRNA-1"/>
    <property type="gene ID" value="SCUD_0000732601"/>
</dbReference>
<dbReference type="GO" id="GO:0034704">
    <property type="term" value="C:calcium channel complex"/>
    <property type="evidence" value="ECO:0007669"/>
    <property type="project" value="TreeGrafter"/>
</dbReference>
<evidence type="ECO:0000259" key="8">
    <source>
        <dbReference type="Pfam" id="PF06459"/>
    </source>
</evidence>
<evidence type="ECO:0000256" key="4">
    <source>
        <dbReference type="ARBA" id="ARBA00023136"/>
    </source>
</evidence>
<dbReference type="Proteomes" id="UP000279833">
    <property type="component" value="Unassembled WGS sequence"/>
</dbReference>
<dbReference type="GO" id="GO:0014808">
    <property type="term" value="P:release of sequestered calcium ion into cytosol by sarcoplasmic reticulum"/>
    <property type="evidence" value="ECO:0007669"/>
    <property type="project" value="TreeGrafter"/>
</dbReference>
<organism evidence="11">
    <name type="scientific">Schistosoma curassoni</name>
    <dbReference type="NCBI Taxonomy" id="6186"/>
    <lineage>
        <taxon>Eukaryota</taxon>
        <taxon>Metazoa</taxon>
        <taxon>Spiralia</taxon>
        <taxon>Lophotrochozoa</taxon>
        <taxon>Platyhelminthes</taxon>
        <taxon>Trematoda</taxon>
        <taxon>Digenea</taxon>
        <taxon>Strigeidida</taxon>
        <taxon>Schistosomatoidea</taxon>
        <taxon>Schistosomatidae</taxon>
        <taxon>Schistosoma</taxon>
    </lineage>
</organism>
<dbReference type="GO" id="GO:0030018">
    <property type="term" value="C:Z disc"/>
    <property type="evidence" value="ECO:0007669"/>
    <property type="project" value="TreeGrafter"/>
</dbReference>
<evidence type="ECO:0000313" key="10">
    <source>
        <dbReference type="Proteomes" id="UP000279833"/>
    </source>
</evidence>
<dbReference type="Pfam" id="PF06459">
    <property type="entry name" value="RR_TM4-6"/>
    <property type="match status" value="1"/>
</dbReference>
<keyword evidence="2 6" id="KW-0812">Transmembrane</keyword>
<evidence type="ECO:0000256" key="5">
    <source>
        <dbReference type="SAM" id="MobiDB-lite"/>
    </source>
</evidence>
<feature type="transmembrane region" description="Helical" evidence="6">
    <location>
        <begin position="282"/>
        <end position="304"/>
    </location>
</feature>
<keyword evidence="10" id="KW-1185">Reference proteome</keyword>
<dbReference type="InterPro" id="IPR005821">
    <property type="entry name" value="Ion_trans_dom"/>
</dbReference>
<dbReference type="InterPro" id="IPR015925">
    <property type="entry name" value="Ryanodine_IP3_receptor"/>
</dbReference>
<reference evidence="11" key="1">
    <citation type="submission" date="2016-06" db="UniProtKB">
        <authorList>
            <consortium name="WormBaseParasite"/>
        </authorList>
    </citation>
    <scope>IDENTIFICATION</scope>
</reference>
<evidence type="ECO:0000256" key="2">
    <source>
        <dbReference type="ARBA" id="ARBA00022692"/>
    </source>
</evidence>
<comment type="subcellular location">
    <subcellularLocation>
        <location evidence="1">Membrane</location>
        <topology evidence="1">Multi-pass membrane protein</topology>
    </subcellularLocation>
</comment>
<feature type="region of interest" description="Disordered" evidence="5">
    <location>
        <begin position="35"/>
        <end position="68"/>
    </location>
</feature>
<dbReference type="GO" id="GO:0006941">
    <property type="term" value="P:striated muscle contraction"/>
    <property type="evidence" value="ECO:0007669"/>
    <property type="project" value="TreeGrafter"/>
</dbReference>